<dbReference type="PROSITE" id="PS50846">
    <property type="entry name" value="HMA_2"/>
    <property type="match status" value="1"/>
</dbReference>
<evidence type="ECO:0000256" key="5">
    <source>
        <dbReference type="ARBA" id="ARBA00022741"/>
    </source>
</evidence>
<proteinExistence type="inferred from homology"/>
<dbReference type="PRINTS" id="PR00119">
    <property type="entry name" value="CATATPASE"/>
</dbReference>
<evidence type="ECO:0000256" key="7">
    <source>
        <dbReference type="ARBA" id="ARBA00022989"/>
    </source>
</evidence>
<dbReference type="SUPFAM" id="SSF81665">
    <property type="entry name" value="Calcium ATPase, transmembrane domain M"/>
    <property type="match status" value="1"/>
</dbReference>
<evidence type="ECO:0000256" key="1">
    <source>
        <dbReference type="ARBA" id="ARBA00004141"/>
    </source>
</evidence>
<keyword evidence="8 12" id="KW-0472">Membrane</keyword>
<feature type="transmembrane region" description="Helical" evidence="12">
    <location>
        <begin position="179"/>
        <end position="198"/>
    </location>
</feature>
<feature type="compositionally biased region" description="Low complexity" evidence="11">
    <location>
        <begin position="73"/>
        <end position="92"/>
    </location>
</feature>
<feature type="region of interest" description="Disordered" evidence="11">
    <location>
        <begin position="630"/>
        <end position="673"/>
    </location>
</feature>
<feature type="transmembrane region" description="Helical" evidence="12">
    <location>
        <begin position="383"/>
        <end position="403"/>
    </location>
</feature>
<dbReference type="Pfam" id="PF00702">
    <property type="entry name" value="Hydrolase"/>
    <property type="match status" value="2"/>
</dbReference>
<keyword evidence="7 12" id="KW-1133">Transmembrane helix</keyword>
<dbReference type="InterPro" id="IPR006121">
    <property type="entry name" value="HMA_dom"/>
</dbReference>
<dbReference type="Gene3D" id="3.40.50.1000">
    <property type="entry name" value="HAD superfamily/HAD-like"/>
    <property type="match status" value="1"/>
</dbReference>
<evidence type="ECO:0000256" key="12">
    <source>
        <dbReference type="SAM" id="Phobius"/>
    </source>
</evidence>
<dbReference type="SUPFAM" id="SSF55008">
    <property type="entry name" value="HMA, heavy metal-associated domain"/>
    <property type="match status" value="1"/>
</dbReference>
<evidence type="ECO:0000256" key="11">
    <source>
        <dbReference type="SAM" id="MobiDB-lite"/>
    </source>
</evidence>
<evidence type="ECO:0000259" key="13">
    <source>
        <dbReference type="PROSITE" id="PS50846"/>
    </source>
</evidence>
<comment type="catalytic activity">
    <reaction evidence="10">
        <text>Cd(2+)(in) + ATP + H2O = Cd(2+)(out) + ADP + phosphate + H(+)</text>
        <dbReference type="Rhea" id="RHEA:12132"/>
        <dbReference type="ChEBI" id="CHEBI:15377"/>
        <dbReference type="ChEBI" id="CHEBI:15378"/>
        <dbReference type="ChEBI" id="CHEBI:30616"/>
        <dbReference type="ChEBI" id="CHEBI:43474"/>
        <dbReference type="ChEBI" id="CHEBI:48775"/>
        <dbReference type="ChEBI" id="CHEBI:456216"/>
        <dbReference type="EC" id="7.2.2.21"/>
    </reaction>
</comment>
<keyword evidence="4 12" id="KW-0812">Transmembrane</keyword>
<evidence type="ECO:0000256" key="8">
    <source>
        <dbReference type="ARBA" id="ARBA00023136"/>
    </source>
</evidence>
<dbReference type="PANTHER" id="PTHR48085">
    <property type="entry name" value="CADMIUM/ZINC-TRANSPORTING ATPASE HMA2-RELATED"/>
    <property type="match status" value="1"/>
</dbReference>
<dbReference type="InterPro" id="IPR023298">
    <property type="entry name" value="ATPase_P-typ_TM_dom_sf"/>
</dbReference>
<evidence type="ECO:0000256" key="2">
    <source>
        <dbReference type="ARBA" id="ARBA00006024"/>
    </source>
</evidence>
<dbReference type="Pfam" id="PF00403">
    <property type="entry name" value="HMA"/>
    <property type="match status" value="1"/>
</dbReference>
<dbReference type="NCBIfam" id="TIGR01494">
    <property type="entry name" value="ATPase_P-type"/>
    <property type="match status" value="1"/>
</dbReference>
<dbReference type="SUPFAM" id="SSF81660">
    <property type="entry name" value="Metal cation-transporting ATPase, ATP-binding domain N"/>
    <property type="match status" value="1"/>
</dbReference>
<dbReference type="PROSITE" id="PS00154">
    <property type="entry name" value="ATPASE_E1_E2"/>
    <property type="match status" value="1"/>
</dbReference>
<dbReference type="Gene3D" id="3.30.70.100">
    <property type="match status" value="1"/>
</dbReference>
<feature type="domain" description="HMA" evidence="13">
    <location>
        <begin position="7"/>
        <end position="69"/>
    </location>
</feature>
<dbReference type="InterPro" id="IPR023299">
    <property type="entry name" value="ATPase_P-typ_cyto_dom_N"/>
</dbReference>
<dbReference type="InterPro" id="IPR051014">
    <property type="entry name" value="Cation_Transport_ATPase_IB"/>
</dbReference>
<dbReference type="InterPro" id="IPR059000">
    <property type="entry name" value="ATPase_P-type_domA"/>
</dbReference>
<dbReference type="InterPro" id="IPR008250">
    <property type="entry name" value="ATPase_P-typ_transduc_dom_A_sf"/>
</dbReference>
<evidence type="ECO:0000256" key="4">
    <source>
        <dbReference type="ARBA" id="ARBA00022692"/>
    </source>
</evidence>
<dbReference type="PANTHER" id="PTHR48085:SF5">
    <property type="entry name" value="CADMIUM_ZINC-TRANSPORTING ATPASE HMA4-RELATED"/>
    <property type="match status" value="1"/>
</dbReference>
<keyword evidence="6" id="KW-0067">ATP-binding</keyword>
<evidence type="ECO:0000313" key="15">
    <source>
        <dbReference type="Proteomes" id="UP001304683"/>
    </source>
</evidence>
<feature type="region of interest" description="Disordered" evidence="11">
    <location>
        <begin position="70"/>
        <end position="104"/>
    </location>
</feature>
<gene>
    <name evidence="14" type="ORF">Q5761_10505</name>
</gene>
<dbReference type="Gene3D" id="3.40.1110.10">
    <property type="entry name" value="Calcium-transporting ATPase, cytoplasmic domain N"/>
    <property type="match status" value="2"/>
</dbReference>
<dbReference type="SUPFAM" id="SSF81653">
    <property type="entry name" value="Calcium ATPase, transduction domain A"/>
    <property type="match status" value="1"/>
</dbReference>
<feature type="transmembrane region" description="Helical" evidence="12">
    <location>
        <begin position="855"/>
        <end position="874"/>
    </location>
</feature>
<evidence type="ECO:0000256" key="6">
    <source>
        <dbReference type="ARBA" id="ARBA00022840"/>
    </source>
</evidence>
<dbReference type="CDD" id="cd00371">
    <property type="entry name" value="HMA"/>
    <property type="match status" value="1"/>
</dbReference>
<keyword evidence="15" id="KW-1185">Reference proteome</keyword>
<feature type="transmembrane region" description="Helical" evidence="12">
    <location>
        <begin position="153"/>
        <end position="173"/>
    </location>
</feature>
<keyword evidence="3" id="KW-0104">Cadmium</keyword>
<feature type="transmembrane region" description="Helical" evidence="12">
    <location>
        <begin position="880"/>
        <end position="898"/>
    </location>
</feature>
<evidence type="ECO:0000256" key="9">
    <source>
        <dbReference type="ARBA" id="ARBA00039103"/>
    </source>
</evidence>
<dbReference type="InterPro" id="IPR036163">
    <property type="entry name" value="HMA_dom_sf"/>
</dbReference>
<dbReference type="InterPro" id="IPR023214">
    <property type="entry name" value="HAD_sf"/>
</dbReference>
<keyword evidence="5" id="KW-0547">Nucleotide-binding</keyword>
<dbReference type="SUPFAM" id="SSF56784">
    <property type="entry name" value="HAD-like"/>
    <property type="match status" value="1"/>
</dbReference>
<dbReference type="InterPro" id="IPR001757">
    <property type="entry name" value="P_typ_ATPase"/>
</dbReference>
<dbReference type="EC" id="7.2.2.21" evidence="9"/>
<dbReference type="RefSeq" id="WP_318750564.1">
    <property type="nucleotide sequence ID" value="NZ_CP132508.1"/>
</dbReference>
<comment type="similarity">
    <text evidence="2">Belongs to the cation transport ATPase (P-type) (TC 3.A.3) family. Type IB subfamily.</text>
</comment>
<dbReference type="EMBL" id="CP132508">
    <property type="protein sequence ID" value="WPD18781.1"/>
    <property type="molecule type" value="Genomic_DNA"/>
</dbReference>
<comment type="subcellular location">
    <subcellularLocation>
        <location evidence="1">Membrane</location>
        <topology evidence="1">Multi-pass membrane protein</topology>
    </subcellularLocation>
</comment>
<protein>
    <recommendedName>
        <fullName evidence="9">Cd(2+)-exporting ATPase</fullName>
        <ecNumber evidence="9">7.2.2.21</ecNumber>
    </recommendedName>
</protein>
<sequence>MDLPNRTLLSYPLVGVDCARCAQRIEDALRREPGFEDATVNVAAGTVLLPPDGLERAREIVARVEPGARLLDGPAAPGRERGGAATEAGSSTRLGDRPAGGGGPCFAMRDEPAQGAAAAAPAARATLQARARRGAGSVGDDDPEPRRAMRRRLAALGLATVLFAAAALVHRRFAGTPLGLLADAVLLAVYLGVGRGVLTAALRNLRRGEVFDENFLMTVATLGAIALRELPEAVAVMLFYTVGEFFQDLAVQRSRRSIRAILDLRPEFARVRRGGALQRVDPATVAVGEVIEVRPGERVPLDGRVTAGSSFVDTSALTGEAVPRRVEPGDEVLAGMVNVRGVLTVRVSRPFGASQVVRVLELVERAAARKAPTERFITTFARYYTPAVVAAAVALAVVPPLVVPGMGWGEAVRRALVLLVIACPCALVLSVPLGYFAGLGAASRQGVLVKGAHYLDALARLDAVVWDKTGTLTRGEFEVVAVRACDGMTPERVVELAAHAEAASGHPIAAAIARAYGRPVDPGRVAELEELAGRGVRARVDGQRVWVGSARFLREEGVDLAGGGRLGLRFPAPAGAAAESGCPAGGGSAEGRDGGVTGVAGEASGFGGARASGDAPPGGACAIAGAVGSRGDGGPGRVEPGTAALAPGASEARSEKGGGRRRVGTGTDGAADGPGGTEVLVAVDGRLVGRIVIADRLKPGSVEAIRALRRLGIRRQVMLTGDRPEVARAVANALSLDKVRAGLLPDEKVAALEQLERLGRHEPRADGRWSRRGRRAPGLDGWLSRRGRPAVAFVGDGINDAPVLARAAVGVAMGGLGSDAAIEAADVVIMDDDPGRLAAAVTVARATRRVVLQNVALALGVKAAFAVLGAVGGATLWEAVFADVGVALLAVLNAVRVLRAGTVKGGPRGSRRAFGGTGGRWEIKSPFRFLSKIGKV</sequence>
<name>A0ABZ0QMR7_9FIRM</name>
<dbReference type="Pfam" id="PF00122">
    <property type="entry name" value="E1-E2_ATPase"/>
    <property type="match status" value="1"/>
</dbReference>
<dbReference type="InterPro" id="IPR018303">
    <property type="entry name" value="ATPase_P-typ_P_site"/>
</dbReference>
<dbReference type="Proteomes" id="UP001304683">
    <property type="component" value="Chromosome"/>
</dbReference>
<evidence type="ECO:0000313" key="14">
    <source>
        <dbReference type="EMBL" id="WPD18781.1"/>
    </source>
</evidence>
<evidence type="ECO:0000256" key="10">
    <source>
        <dbReference type="ARBA" id="ARBA00049338"/>
    </source>
</evidence>
<dbReference type="InterPro" id="IPR036412">
    <property type="entry name" value="HAD-like_sf"/>
</dbReference>
<reference evidence="14 15" key="1">
    <citation type="submission" date="2023-08" db="EMBL/GenBank/DDBJ databases">
        <title>Genome sequence of Thermaerobacter compostii strain Ins1, a spore-forming filamentous bacterium isolated from a deep geothermal reservoir.</title>
        <authorList>
            <person name="Bregnard D."/>
            <person name="Gonzalez D."/>
            <person name="Junier P."/>
        </authorList>
    </citation>
    <scope>NUCLEOTIDE SEQUENCE [LARGE SCALE GENOMIC DNA]</scope>
    <source>
        <strain evidence="14 15">Ins1</strain>
    </source>
</reference>
<accession>A0ABZ0QMR7</accession>
<feature type="transmembrane region" description="Helical" evidence="12">
    <location>
        <begin position="415"/>
        <end position="436"/>
    </location>
</feature>
<organism evidence="14 15">
    <name type="scientific">Thermaerobacter composti</name>
    <dbReference type="NCBI Taxonomy" id="554949"/>
    <lineage>
        <taxon>Bacteria</taxon>
        <taxon>Bacillati</taxon>
        <taxon>Bacillota</taxon>
        <taxon>Clostridia</taxon>
        <taxon>Eubacteriales</taxon>
        <taxon>Clostridiales Family XVII. Incertae Sedis</taxon>
        <taxon>Thermaerobacter</taxon>
    </lineage>
</organism>
<evidence type="ECO:0000256" key="3">
    <source>
        <dbReference type="ARBA" id="ARBA00022539"/>
    </source>
</evidence>
<dbReference type="NCBIfam" id="TIGR01512">
    <property type="entry name" value="ATPase-IB2_Cd"/>
    <property type="match status" value="1"/>
</dbReference>
<dbReference type="Gene3D" id="1.20.1110.10">
    <property type="entry name" value="Calcium-transporting ATPase, transmembrane domain"/>
    <property type="match status" value="1"/>
</dbReference>
<dbReference type="Gene3D" id="2.70.150.10">
    <property type="entry name" value="Calcium-transporting ATPase, cytoplasmic transduction domain A"/>
    <property type="match status" value="1"/>
</dbReference>